<evidence type="ECO:0000313" key="2">
    <source>
        <dbReference type="Proteomes" id="UP000005237"/>
    </source>
</evidence>
<accession>A0A8R1EE01</accession>
<reference evidence="1" key="2">
    <citation type="submission" date="2022-06" db="UniProtKB">
        <authorList>
            <consortium name="EnsemblMetazoa"/>
        </authorList>
    </citation>
    <scope>IDENTIFICATION</scope>
    <source>
        <strain evidence="1">DF5081</strain>
    </source>
</reference>
<dbReference type="AlphaFoldDB" id="A0A8R1EE01"/>
<keyword evidence="2" id="KW-1185">Reference proteome</keyword>
<evidence type="ECO:0000313" key="1">
    <source>
        <dbReference type="EnsemblMetazoa" id="CJA33030a.1"/>
    </source>
</evidence>
<dbReference type="EnsemblMetazoa" id="CJA33030a.1">
    <property type="protein sequence ID" value="CJA33030a.1"/>
    <property type="gene ID" value="WBGene00208877"/>
</dbReference>
<organism evidence="1 2">
    <name type="scientific">Caenorhabditis japonica</name>
    <dbReference type="NCBI Taxonomy" id="281687"/>
    <lineage>
        <taxon>Eukaryota</taxon>
        <taxon>Metazoa</taxon>
        <taxon>Ecdysozoa</taxon>
        <taxon>Nematoda</taxon>
        <taxon>Chromadorea</taxon>
        <taxon>Rhabditida</taxon>
        <taxon>Rhabditina</taxon>
        <taxon>Rhabditomorpha</taxon>
        <taxon>Rhabditoidea</taxon>
        <taxon>Rhabditidae</taxon>
        <taxon>Peloderinae</taxon>
        <taxon>Caenorhabditis</taxon>
    </lineage>
</organism>
<sequence>MNHSFDLLAESVFIPLNDSKSKEQFDSLLGKIRIGQMTPLPLQSFELDDAFEMLLDASNLDEKENDNLITSTRLLHYTESELQNMLEDLRDIVPKVELPGPSVETTEFSSSNYIYKKMMKKKKFKKRMSISILSSEKTLEAVEEETEVEMEEDNEDNCTVDCDLPPSLECFTKYDY</sequence>
<dbReference type="Proteomes" id="UP000005237">
    <property type="component" value="Unassembled WGS sequence"/>
</dbReference>
<reference evidence="2" key="1">
    <citation type="submission" date="2010-08" db="EMBL/GenBank/DDBJ databases">
        <authorList>
            <consortium name="Caenorhabditis japonica Sequencing Consortium"/>
            <person name="Wilson R.K."/>
        </authorList>
    </citation>
    <scope>NUCLEOTIDE SEQUENCE [LARGE SCALE GENOMIC DNA]</scope>
    <source>
        <strain evidence="2">DF5081</strain>
    </source>
</reference>
<name>A0A8R1EE01_CAEJA</name>
<protein>
    <submittedName>
        <fullName evidence="1">Uncharacterized protein</fullName>
    </submittedName>
</protein>
<proteinExistence type="predicted"/>